<protein>
    <submittedName>
        <fullName evidence="1">Uncharacterized protein</fullName>
    </submittedName>
</protein>
<organism evidence="1 2">
    <name type="scientific">Arthrobacter livingstonensis</name>
    <dbReference type="NCBI Taxonomy" id="670078"/>
    <lineage>
        <taxon>Bacteria</taxon>
        <taxon>Bacillati</taxon>
        <taxon>Actinomycetota</taxon>
        <taxon>Actinomycetes</taxon>
        <taxon>Micrococcales</taxon>
        <taxon>Micrococcaceae</taxon>
        <taxon>Arthrobacter</taxon>
    </lineage>
</organism>
<reference evidence="1 2" key="1">
    <citation type="submission" date="2018-05" db="EMBL/GenBank/DDBJ databases">
        <title>Genetic diversity of glacier-inhabiting Cryobacterium bacteria in China and description of Cryobacterium mengkeensis sp. nov. and Arthrobacter glacialis sp. nov.</title>
        <authorList>
            <person name="Liu Q."/>
            <person name="Xin Y.-H."/>
        </authorList>
    </citation>
    <scope>NUCLEOTIDE SEQUENCE [LARGE SCALE GENOMIC DNA]</scope>
    <source>
        <strain evidence="1 2">LI2</strain>
    </source>
</reference>
<dbReference type="EMBL" id="QJVD01000021">
    <property type="protein sequence ID" value="PYI65715.1"/>
    <property type="molecule type" value="Genomic_DNA"/>
</dbReference>
<name>A0A2V5L384_9MICC</name>
<accession>A0A2V5L384</accession>
<sequence>MKTASGKVVTPSATSVLLGPGSYTVTTTINFWYLSGGKKATKTAAKTQKLLISVKAPSVYPKVIPNYTVASSAAKVRVFPAYSKDAAAVLSSTRLTVKTASGKVVTPSATSVLLGPGSYTVTDTINFWYPSGGKKVTKTAAKTQKLLISVKAPAAAPKPGSLTYSSSDTASVIKAFNSARVAAGKPGFKSNAKLTTMNQTRTASRYKTHTNFSSVPGVLFAVSHDGYSRNLSLEFAINELLTDPKARAAIRDADFTTLAVAVYTEGSERYVGVIFAGLMS</sequence>
<evidence type="ECO:0000313" key="1">
    <source>
        <dbReference type="EMBL" id="PYI65715.1"/>
    </source>
</evidence>
<dbReference type="AlphaFoldDB" id="A0A2V5L384"/>
<proteinExistence type="predicted"/>
<comment type="caution">
    <text evidence="1">The sequence shown here is derived from an EMBL/GenBank/DDBJ whole genome shotgun (WGS) entry which is preliminary data.</text>
</comment>
<gene>
    <name evidence="1" type="ORF">CVV68_16865</name>
</gene>
<keyword evidence="2" id="KW-1185">Reference proteome</keyword>
<dbReference type="Proteomes" id="UP000247832">
    <property type="component" value="Unassembled WGS sequence"/>
</dbReference>
<evidence type="ECO:0000313" key="2">
    <source>
        <dbReference type="Proteomes" id="UP000247832"/>
    </source>
</evidence>